<dbReference type="OrthoDB" id="9985152at2759"/>
<dbReference type="InterPro" id="IPR043504">
    <property type="entry name" value="Peptidase_S1_PA_chymotrypsin"/>
</dbReference>
<evidence type="ECO:0000256" key="3">
    <source>
        <dbReference type="ARBA" id="ARBA00022670"/>
    </source>
</evidence>
<dbReference type="InterPro" id="IPR035976">
    <property type="entry name" value="Sushi/SCR/CCP_sf"/>
</dbReference>
<dbReference type="Pfam" id="PF00089">
    <property type="entry name" value="Trypsin"/>
    <property type="match status" value="1"/>
</dbReference>
<dbReference type="CDD" id="cd00041">
    <property type="entry name" value="CUB"/>
    <property type="match status" value="1"/>
</dbReference>
<keyword evidence="4" id="KW-0732">Signal</keyword>
<dbReference type="PRINTS" id="PR00722">
    <property type="entry name" value="CHYMOTRYPSIN"/>
</dbReference>
<evidence type="ECO:0000313" key="15">
    <source>
        <dbReference type="EMBL" id="KAI1892606.1"/>
    </source>
</evidence>
<evidence type="ECO:0000259" key="14">
    <source>
        <dbReference type="PROSITE" id="PS50923"/>
    </source>
</evidence>
<reference evidence="15" key="1">
    <citation type="submission" date="2021-01" db="EMBL/GenBank/DDBJ databases">
        <authorList>
            <person name="Zahm M."/>
            <person name="Roques C."/>
            <person name="Cabau C."/>
            <person name="Klopp C."/>
            <person name="Donnadieu C."/>
            <person name="Jouanno E."/>
            <person name="Lampietro C."/>
            <person name="Louis A."/>
            <person name="Herpin A."/>
            <person name="Echchiki A."/>
            <person name="Berthelot C."/>
            <person name="Parey E."/>
            <person name="Roest-Crollius H."/>
            <person name="Braasch I."/>
            <person name="Postlethwait J."/>
            <person name="Bobe J."/>
            <person name="Montfort J."/>
            <person name="Bouchez O."/>
            <person name="Begum T."/>
            <person name="Mejri S."/>
            <person name="Adams A."/>
            <person name="Chen W.-J."/>
            <person name="Guiguen Y."/>
        </authorList>
    </citation>
    <scope>NUCLEOTIDE SEQUENCE</scope>
    <source>
        <tissue evidence="15">Blood</tissue>
    </source>
</reference>
<evidence type="ECO:0000256" key="4">
    <source>
        <dbReference type="ARBA" id="ARBA00022729"/>
    </source>
</evidence>
<keyword evidence="7" id="KW-0720">Serine protease</keyword>
<evidence type="ECO:0000256" key="5">
    <source>
        <dbReference type="ARBA" id="ARBA00022737"/>
    </source>
</evidence>
<feature type="disulfide bond" evidence="11">
    <location>
        <begin position="186"/>
        <end position="229"/>
    </location>
</feature>
<keyword evidence="8 11" id="KW-1015">Disulfide bond</keyword>
<dbReference type="InterPro" id="IPR000859">
    <property type="entry name" value="CUB_dom"/>
</dbReference>
<dbReference type="Pfam" id="PF00431">
    <property type="entry name" value="CUB"/>
    <property type="match status" value="1"/>
</dbReference>
<keyword evidence="16" id="KW-1185">Reference proteome</keyword>
<keyword evidence="1" id="KW-0245">EGF-like domain</keyword>
<keyword evidence="3" id="KW-0645">Protease</keyword>
<evidence type="ECO:0000259" key="12">
    <source>
        <dbReference type="PROSITE" id="PS01180"/>
    </source>
</evidence>
<dbReference type="GO" id="GO:0005615">
    <property type="term" value="C:extracellular space"/>
    <property type="evidence" value="ECO:0007669"/>
    <property type="project" value="TreeGrafter"/>
</dbReference>
<comment type="caution">
    <text evidence="15">The sequence shown here is derived from an EMBL/GenBank/DDBJ whole genome shotgun (WGS) entry which is preliminary data.</text>
</comment>
<name>A0A8T3D8J1_9TELE</name>
<evidence type="ECO:0000256" key="11">
    <source>
        <dbReference type="PROSITE-ProRule" id="PRU00302"/>
    </source>
</evidence>
<evidence type="ECO:0000256" key="2">
    <source>
        <dbReference type="ARBA" id="ARBA00022659"/>
    </source>
</evidence>
<dbReference type="InterPro" id="IPR009003">
    <property type="entry name" value="Peptidase_S1_PA"/>
</dbReference>
<evidence type="ECO:0000313" key="16">
    <source>
        <dbReference type="Proteomes" id="UP000829720"/>
    </source>
</evidence>
<dbReference type="PROSITE" id="PS50240">
    <property type="entry name" value="TRYPSIN_DOM"/>
    <property type="match status" value="1"/>
</dbReference>
<accession>A0A8T3D8J1</accession>
<evidence type="ECO:0000256" key="1">
    <source>
        <dbReference type="ARBA" id="ARBA00022536"/>
    </source>
</evidence>
<feature type="disulfide bond" evidence="10">
    <location>
        <begin position="4"/>
        <end position="31"/>
    </location>
</feature>
<dbReference type="SMART" id="SM00032">
    <property type="entry name" value="CCP"/>
    <property type="match status" value="2"/>
</dbReference>
<dbReference type="GO" id="GO:0004252">
    <property type="term" value="F:serine-type endopeptidase activity"/>
    <property type="evidence" value="ECO:0007669"/>
    <property type="project" value="InterPro"/>
</dbReference>
<evidence type="ECO:0000256" key="7">
    <source>
        <dbReference type="ARBA" id="ARBA00022825"/>
    </source>
</evidence>
<dbReference type="InterPro" id="IPR035914">
    <property type="entry name" value="Sperma_CUB_dom_sf"/>
</dbReference>
<dbReference type="Gene3D" id="2.40.10.10">
    <property type="entry name" value="Trypsin-like serine proteases"/>
    <property type="match status" value="2"/>
</dbReference>
<keyword evidence="9" id="KW-0379">Hydroxylation</keyword>
<comment type="caution">
    <text evidence="11">Lacks conserved residue(s) required for the propagation of feature annotation.</text>
</comment>
<keyword evidence="5" id="KW-0677">Repeat</keyword>
<dbReference type="GO" id="GO:0006508">
    <property type="term" value="P:proteolysis"/>
    <property type="evidence" value="ECO:0007669"/>
    <property type="project" value="UniProtKB-KW"/>
</dbReference>
<dbReference type="Pfam" id="PF00084">
    <property type="entry name" value="Sushi"/>
    <property type="match status" value="2"/>
</dbReference>
<dbReference type="FunFam" id="2.40.10.10:FF:000120">
    <property type="entry name" value="Putative serine protease"/>
    <property type="match status" value="1"/>
</dbReference>
<dbReference type="InterPro" id="IPR001314">
    <property type="entry name" value="Peptidase_S1A"/>
</dbReference>
<dbReference type="SUPFAM" id="SSF49854">
    <property type="entry name" value="Spermadhesin, CUB domain"/>
    <property type="match status" value="1"/>
</dbReference>
<feature type="domain" description="Sushi" evidence="14">
    <location>
        <begin position="184"/>
        <end position="249"/>
    </location>
</feature>
<dbReference type="InterPro" id="IPR000436">
    <property type="entry name" value="Sushi_SCR_CCP_dom"/>
</dbReference>
<dbReference type="Proteomes" id="UP000829720">
    <property type="component" value="Unassembled WGS sequence"/>
</dbReference>
<feature type="domain" description="CUB" evidence="12">
    <location>
        <begin position="4"/>
        <end position="116"/>
    </location>
</feature>
<dbReference type="SMART" id="SM00042">
    <property type="entry name" value="CUB"/>
    <property type="match status" value="1"/>
</dbReference>
<dbReference type="PROSITE" id="PS01180">
    <property type="entry name" value="CUB"/>
    <property type="match status" value="1"/>
</dbReference>
<dbReference type="Gene3D" id="2.60.120.290">
    <property type="entry name" value="Spermadhesin, CUB domain"/>
    <property type="match status" value="1"/>
</dbReference>
<keyword evidence="2 11" id="KW-0768">Sushi</keyword>
<organism evidence="15 16">
    <name type="scientific">Albula goreensis</name>
    <dbReference type="NCBI Taxonomy" id="1534307"/>
    <lineage>
        <taxon>Eukaryota</taxon>
        <taxon>Metazoa</taxon>
        <taxon>Chordata</taxon>
        <taxon>Craniata</taxon>
        <taxon>Vertebrata</taxon>
        <taxon>Euteleostomi</taxon>
        <taxon>Actinopterygii</taxon>
        <taxon>Neopterygii</taxon>
        <taxon>Teleostei</taxon>
        <taxon>Albuliformes</taxon>
        <taxon>Albulidae</taxon>
        <taxon>Albula</taxon>
    </lineage>
</organism>
<dbReference type="CDD" id="cd00190">
    <property type="entry name" value="Tryp_SPc"/>
    <property type="match status" value="1"/>
</dbReference>
<dbReference type="FunFam" id="2.10.70.10:FF:000016">
    <property type="entry name" value="Mannan-binding lectin serine protease 1"/>
    <property type="match status" value="1"/>
</dbReference>
<evidence type="ECO:0000256" key="9">
    <source>
        <dbReference type="ARBA" id="ARBA00023278"/>
    </source>
</evidence>
<dbReference type="PANTHER" id="PTHR24255">
    <property type="entry name" value="COMPLEMENT COMPONENT 1, S SUBCOMPONENT-RELATED"/>
    <property type="match status" value="1"/>
</dbReference>
<sequence>MVPCSGQVLTQRSGELASPDYPSAYPKLSHCDFHIRLQEGFMIQLEFLEPFDVETHPDVTCPYDILKITTEAKEYGPFCGTSPPHRIETGSHDVRVFFKSDSSGKNQGWKIKYTATATPCKTPVAPPHGHIQPLQPLYIFTDHFNLTCEMGYELQQGTEYLLSYQAVCQRDGTWDSMMPKCEIVNCGPPDEIPNGKISVSTTTYQSIIQYTCNTPFYIMNDNENGTYSCNYNGTWIDLLGRNNPPECVPSCGKPQSGKLARIFGGEKVAKKEIPWQALVQVDGQFRGGAALLNDNWVLTAAHVLQNYGDISNLKVKMGVVRRNDIDAVVGIPEEVFLHPQYRHDGVNFDHDIALIKLSRKMPISAAVMPVCLPQRDRRFLLQTDDLGRVSGWGVWREARRKASPQLRFAELPVVDFEQCKEAYRHIKMDDGTPFVITENMVCAGFPEGGKDACEGDSGGSFVFYDDVDKAWFVGGIVSWGYECAKPGQYGVYTKVSNYISWIEEIMESNR</sequence>
<feature type="domain" description="Sushi" evidence="14">
    <location>
        <begin position="118"/>
        <end position="183"/>
    </location>
</feature>
<evidence type="ECO:0000259" key="13">
    <source>
        <dbReference type="PROSITE" id="PS50240"/>
    </source>
</evidence>
<gene>
    <name evidence="15" type="ORF">AGOR_G00135310</name>
</gene>
<feature type="domain" description="Peptidase S1" evidence="13">
    <location>
        <begin position="262"/>
        <end position="507"/>
    </location>
</feature>
<dbReference type="SMART" id="SM00020">
    <property type="entry name" value="Tryp_SPc"/>
    <property type="match status" value="1"/>
</dbReference>
<dbReference type="AlphaFoldDB" id="A0A8T3D8J1"/>
<dbReference type="PANTHER" id="PTHR24255:SF10">
    <property type="entry name" value="MANNAN-BINDING LECTIN SERINE PROTEASE 2"/>
    <property type="match status" value="1"/>
</dbReference>
<dbReference type="PROSITE" id="PS00135">
    <property type="entry name" value="TRYPSIN_SER"/>
    <property type="match status" value="1"/>
</dbReference>
<dbReference type="SUPFAM" id="SSF57535">
    <property type="entry name" value="Complement control module/SCR domain"/>
    <property type="match status" value="2"/>
</dbReference>
<evidence type="ECO:0000256" key="6">
    <source>
        <dbReference type="ARBA" id="ARBA00022801"/>
    </source>
</evidence>
<dbReference type="InterPro" id="IPR033116">
    <property type="entry name" value="TRYPSIN_SER"/>
</dbReference>
<dbReference type="FunFam" id="2.60.120.290:FF:000006">
    <property type="entry name" value="Mannan-binding lectin serine protease 1"/>
    <property type="match status" value="1"/>
</dbReference>
<keyword evidence="6" id="KW-0378">Hydrolase</keyword>
<protein>
    <submittedName>
        <fullName evidence="15">Uncharacterized protein</fullName>
    </submittedName>
</protein>
<dbReference type="Gene3D" id="2.10.70.10">
    <property type="entry name" value="Complement Module, domain 1"/>
    <property type="match status" value="2"/>
</dbReference>
<dbReference type="PROSITE" id="PS50923">
    <property type="entry name" value="SUSHI"/>
    <property type="match status" value="2"/>
</dbReference>
<proteinExistence type="predicted"/>
<dbReference type="CDD" id="cd00033">
    <property type="entry name" value="CCP"/>
    <property type="match status" value="2"/>
</dbReference>
<dbReference type="InterPro" id="IPR001254">
    <property type="entry name" value="Trypsin_dom"/>
</dbReference>
<dbReference type="EMBL" id="JAERUA010000012">
    <property type="protein sequence ID" value="KAI1892606.1"/>
    <property type="molecule type" value="Genomic_DNA"/>
</dbReference>
<evidence type="ECO:0000256" key="10">
    <source>
        <dbReference type="PROSITE-ProRule" id="PRU00059"/>
    </source>
</evidence>
<dbReference type="SUPFAM" id="SSF50494">
    <property type="entry name" value="Trypsin-like serine proteases"/>
    <property type="match status" value="1"/>
</dbReference>
<evidence type="ECO:0000256" key="8">
    <source>
        <dbReference type="ARBA" id="ARBA00023157"/>
    </source>
</evidence>